<dbReference type="PANTHER" id="PTHR12737:SF9">
    <property type="entry name" value="DIMETHYLARGININASE"/>
    <property type="match status" value="1"/>
</dbReference>
<dbReference type="GO" id="GO:0016597">
    <property type="term" value="F:amino acid binding"/>
    <property type="evidence" value="ECO:0007669"/>
    <property type="project" value="TreeGrafter"/>
</dbReference>
<accession>T1BTP9</accession>
<dbReference type="AlphaFoldDB" id="T1BTP9"/>
<dbReference type="GO" id="GO:0045429">
    <property type="term" value="P:positive regulation of nitric oxide biosynthetic process"/>
    <property type="evidence" value="ECO:0007669"/>
    <property type="project" value="TreeGrafter"/>
</dbReference>
<evidence type="ECO:0000313" key="3">
    <source>
        <dbReference type="EMBL" id="EQD71928.1"/>
    </source>
</evidence>
<dbReference type="InterPro" id="IPR033199">
    <property type="entry name" value="DDAH-like"/>
</dbReference>
<keyword evidence="3" id="KW-0808">Transferase</keyword>
<protein>
    <submittedName>
        <fullName evidence="3">Amidinotransferase</fullName>
    </submittedName>
</protein>
<evidence type="ECO:0000256" key="1">
    <source>
        <dbReference type="ARBA" id="ARBA00008532"/>
    </source>
</evidence>
<dbReference type="EMBL" id="AUZY01002625">
    <property type="protein sequence ID" value="EQD71928.1"/>
    <property type="molecule type" value="Genomic_DNA"/>
</dbReference>
<organism evidence="3">
    <name type="scientific">mine drainage metagenome</name>
    <dbReference type="NCBI Taxonomy" id="410659"/>
    <lineage>
        <taxon>unclassified sequences</taxon>
        <taxon>metagenomes</taxon>
        <taxon>ecological metagenomes</taxon>
    </lineage>
</organism>
<name>T1BTP9_9ZZZZ</name>
<proteinExistence type="inferred from homology"/>
<dbReference type="PANTHER" id="PTHR12737">
    <property type="entry name" value="DIMETHYLARGININE DIMETHYLAMINOHYDROLASE"/>
    <property type="match status" value="1"/>
</dbReference>
<reference evidence="3" key="1">
    <citation type="submission" date="2013-08" db="EMBL/GenBank/DDBJ databases">
        <authorList>
            <person name="Mendez C."/>
            <person name="Richter M."/>
            <person name="Ferrer M."/>
            <person name="Sanchez J."/>
        </authorList>
    </citation>
    <scope>NUCLEOTIDE SEQUENCE</scope>
</reference>
<gene>
    <name evidence="3" type="ORF">B1B_04176</name>
</gene>
<dbReference type="Pfam" id="PF19420">
    <property type="entry name" value="DDAH_eukar"/>
    <property type="match status" value="1"/>
</dbReference>
<dbReference type="GO" id="GO:0006525">
    <property type="term" value="P:arginine metabolic process"/>
    <property type="evidence" value="ECO:0007669"/>
    <property type="project" value="TreeGrafter"/>
</dbReference>
<dbReference type="GO" id="GO:0000052">
    <property type="term" value="P:citrulline metabolic process"/>
    <property type="evidence" value="ECO:0007669"/>
    <property type="project" value="TreeGrafter"/>
</dbReference>
<dbReference type="Gene3D" id="3.75.10.10">
    <property type="entry name" value="L-arginine/glycine Amidinotransferase, Chain A"/>
    <property type="match status" value="1"/>
</dbReference>
<dbReference type="SUPFAM" id="SSF55909">
    <property type="entry name" value="Pentein"/>
    <property type="match status" value="1"/>
</dbReference>
<sequence length="292" mass="32227">MAPSSEILMCPSRHFEVIYRINPWMDPGQTVVDRTRAFAQWSALREILAGSARIIEIEPLPGLPDMVFTANAGLVLHNLAIVSRFLHAERRSEEAPFRAFFEAHHFTVETLPEAMFFEGAGDALFDRREPILWAGSGWRSLPQGHEWLSRILGCEVVSLELVEPRFYHLDTCFCPLADGALLYYPGAFSPASQAAIEARIAPRDRIAVGLDDALHFTCNAVNLGSRIVLHAISGPLRQTLESRGFEVTETPLDEFLKAGGSAKCLTLRLDETLAPGPESDGAVSRNPCRSSV</sequence>
<comment type="caution">
    <text evidence="3">The sequence shown here is derived from an EMBL/GenBank/DDBJ whole genome shotgun (WGS) entry which is preliminary data.</text>
</comment>
<dbReference type="GO" id="GO:0016740">
    <property type="term" value="F:transferase activity"/>
    <property type="evidence" value="ECO:0007669"/>
    <property type="project" value="UniProtKB-KW"/>
</dbReference>
<dbReference type="GO" id="GO:0016403">
    <property type="term" value="F:dimethylargininase activity"/>
    <property type="evidence" value="ECO:0007669"/>
    <property type="project" value="TreeGrafter"/>
</dbReference>
<reference evidence="3" key="2">
    <citation type="journal article" date="2014" name="ISME J.">
        <title>Microbial stratification in low pH oxic and suboxic macroscopic growths along an acid mine drainage.</title>
        <authorList>
            <person name="Mendez-Garcia C."/>
            <person name="Mesa V."/>
            <person name="Sprenger R.R."/>
            <person name="Richter M."/>
            <person name="Diez M.S."/>
            <person name="Solano J."/>
            <person name="Bargiela R."/>
            <person name="Golyshina O.V."/>
            <person name="Manteca A."/>
            <person name="Ramos J.L."/>
            <person name="Gallego J.R."/>
            <person name="Llorente I."/>
            <person name="Martins Dos Santos V.A."/>
            <person name="Jensen O.N."/>
            <person name="Pelaez A.I."/>
            <person name="Sanchez J."/>
            <person name="Ferrer M."/>
        </authorList>
    </citation>
    <scope>NUCLEOTIDE SEQUENCE</scope>
</reference>
<keyword evidence="2" id="KW-0378">Hydrolase</keyword>
<comment type="similarity">
    <text evidence="1">Belongs to the DDAH family.</text>
</comment>
<evidence type="ECO:0000256" key="2">
    <source>
        <dbReference type="ARBA" id="ARBA00022801"/>
    </source>
</evidence>